<proteinExistence type="predicted"/>
<name>A3MW16_PYRCJ</name>
<protein>
    <submittedName>
        <fullName evidence="5">Alkyl hydroperoxide reductase/ Thiol specific antioxidant/ Mal allergen</fullName>
    </submittedName>
</protein>
<dbReference type="Gene3D" id="3.40.30.10">
    <property type="entry name" value="Glutaredoxin"/>
    <property type="match status" value="1"/>
</dbReference>
<dbReference type="GO" id="GO:0016491">
    <property type="term" value="F:oxidoreductase activity"/>
    <property type="evidence" value="ECO:0007669"/>
    <property type="project" value="UniProtKB-KW"/>
</dbReference>
<dbReference type="InterPro" id="IPR024706">
    <property type="entry name" value="Peroxiredoxin_AhpC-typ"/>
</dbReference>
<organism evidence="5 6">
    <name type="scientific">Pyrobaculum calidifontis (strain DSM 21063 / JCM 11548 / VA1)</name>
    <dbReference type="NCBI Taxonomy" id="410359"/>
    <lineage>
        <taxon>Archaea</taxon>
        <taxon>Thermoproteota</taxon>
        <taxon>Thermoprotei</taxon>
        <taxon>Thermoproteales</taxon>
        <taxon>Thermoproteaceae</taxon>
        <taxon>Pyrobaculum</taxon>
    </lineage>
</organism>
<gene>
    <name evidence="5" type="ordered locus">Pcal_1413</name>
</gene>
<evidence type="ECO:0000313" key="6">
    <source>
        <dbReference type="Proteomes" id="UP000001431"/>
    </source>
</evidence>
<evidence type="ECO:0000259" key="4">
    <source>
        <dbReference type="PROSITE" id="PS51352"/>
    </source>
</evidence>
<dbReference type="Proteomes" id="UP000001431">
    <property type="component" value="Chromosome"/>
</dbReference>
<dbReference type="Pfam" id="PF00578">
    <property type="entry name" value="AhpC-TSA"/>
    <property type="match status" value="1"/>
</dbReference>
<dbReference type="PIRSF" id="PIRSF000239">
    <property type="entry name" value="AHPC"/>
    <property type="match status" value="1"/>
</dbReference>
<dbReference type="InterPro" id="IPR050455">
    <property type="entry name" value="Tpx_Peroxidase_subfamily"/>
</dbReference>
<evidence type="ECO:0000256" key="2">
    <source>
        <dbReference type="ARBA" id="ARBA00023284"/>
    </source>
</evidence>
<dbReference type="eggNOG" id="arCOG00310">
    <property type="taxonomic scope" value="Archaea"/>
</dbReference>
<keyword evidence="1" id="KW-0560">Oxidoreductase</keyword>
<dbReference type="STRING" id="410359.Pcal_1413"/>
<dbReference type="PROSITE" id="PS51352">
    <property type="entry name" value="THIOREDOXIN_2"/>
    <property type="match status" value="1"/>
</dbReference>
<evidence type="ECO:0000256" key="3">
    <source>
        <dbReference type="PIRSR" id="PIRSR000239-1"/>
    </source>
</evidence>
<accession>A3MW16</accession>
<dbReference type="CDD" id="cd03018">
    <property type="entry name" value="PRX_AhpE_like"/>
    <property type="match status" value="1"/>
</dbReference>
<evidence type="ECO:0000256" key="1">
    <source>
        <dbReference type="ARBA" id="ARBA00023002"/>
    </source>
</evidence>
<dbReference type="PANTHER" id="PTHR43110">
    <property type="entry name" value="THIOL PEROXIDASE"/>
    <property type="match status" value="1"/>
</dbReference>
<dbReference type="AlphaFoldDB" id="A3MW16"/>
<dbReference type="InterPro" id="IPR013766">
    <property type="entry name" value="Thioredoxin_domain"/>
</dbReference>
<dbReference type="GO" id="GO:0016209">
    <property type="term" value="F:antioxidant activity"/>
    <property type="evidence" value="ECO:0007669"/>
    <property type="project" value="InterPro"/>
</dbReference>
<reference evidence="5" key="1">
    <citation type="submission" date="2007-02" db="EMBL/GenBank/DDBJ databases">
        <title>Complete sequence of Pyrobaculum calidifontis JCM 11548.</title>
        <authorList>
            <consortium name="US DOE Joint Genome Institute"/>
            <person name="Copeland A."/>
            <person name="Lucas S."/>
            <person name="Lapidus A."/>
            <person name="Barry K."/>
            <person name="Glavina del Rio T."/>
            <person name="Dalin E."/>
            <person name="Tice H."/>
            <person name="Pitluck S."/>
            <person name="Chain P."/>
            <person name="Malfatti S."/>
            <person name="Shin M."/>
            <person name="Vergez L."/>
            <person name="Schmutz J."/>
            <person name="Larimer F."/>
            <person name="Land M."/>
            <person name="Hauser L."/>
            <person name="Kyrpides N."/>
            <person name="Mikhailova N."/>
            <person name="Cozen A.E."/>
            <person name="Fitz-Gibbon S.T."/>
            <person name="House C.H."/>
            <person name="Saltikov C."/>
            <person name="Lowe T.M."/>
            <person name="Richardson P."/>
        </authorList>
    </citation>
    <scope>NUCLEOTIDE SEQUENCE [LARGE SCALE GENOMIC DNA]</scope>
    <source>
        <strain evidence="5">JCM 11548</strain>
    </source>
</reference>
<dbReference type="KEGG" id="pcl:Pcal_1413"/>
<sequence>MFLCGSRPCVMPLKVGDKAPDFEALDTDLKPVRLSEVLARGRYVVLLFFPGAFTSVCTKELCTFRDNMAKLAKANAEVIAISVDSPFSLKEFKEKNRLHFTLVSDFNRQVIALYDVVLPKLLHFPLYYLAKRAVYIIAPDGTIKYVWYSDNPLDEPPYDEVINTVNKLAAQ</sequence>
<feature type="domain" description="Thioredoxin" evidence="4">
    <location>
        <begin position="13"/>
        <end position="170"/>
    </location>
</feature>
<dbReference type="SUPFAM" id="SSF52833">
    <property type="entry name" value="Thioredoxin-like"/>
    <property type="match status" value="1"/>
</dbReference>
<keyword evidence="2" id="KW-0676">Redox-active center</keyword>
<dbReference type="PANTHER" id="PTHR43110:SF1">
    <property type="entry name" value="THIOL PEROXIDASE"/>
    <property type="match status" value="1"/>
</dbReference>
<evidence type="ECO:0000313" key="5">
    <source>
        <dbReference type="EMBL" id="ABO08833.1"/>
    </source>
</evidence>
<dbReference type="HOGENOM" id="CLU_042529_14_2_2"/>
<keyword evidence="6" id="KW-1185">Reference proteome</keyword>
<dbReference type="InterPro" id="IPR036249">
    <property type="entry name" value="Thioredoxin-like_sf"/>
</dbReference>
<dbReference type="EMBL" id="CP000561">
    <property type="protein sequence ID" value="ABO08833.1"/>
    <property type="molecule type" value="Genomic_DNA"/>
</dbReference>
<dbReference type="InterPro" id="IPR000866">
    <property type="entry name" value="AhpC/TSA"/>
</dbReference>
<feature type="active site" description="Cysteine sulfenic acid (-SOH) intermediate; for peroxidase activity" evidence="3">
    <location>
        <position position="57"/>
    </location>
</feature>